<dbReference type="PROSITE" id="PS51294">
    <property type="entry name" value="HTH_MYB"/>
    <property type="match status" value="1"/>
</dbReference>
<dbReference type="InterPro" id="IPR017930">
    <property type="entry name" value="Myb_dom"/>
</dbReference>
<feature type="domain" description="SANT" evidence="7">
    <location>
        <begin position="24"/>
        <end position="75"/>
    </location>
</feature>
<keyword evidence="10" id="KW-1185">Reference proteome</keyword>
<dbReference type="InterPro" id="IPR017884">
    <property type="entry name" value="SANT_dom"/>
</dbReference>
<feature type="region of interest" description="Disordered" evidence="5">
    <location>
        <begin position="1"/>
        <end position="31"/>
    </location>
</feature>
<keyword evidence="2" id="KW-0238">DNA-binding</keyword>
<dbReference type="InterPro" id="IPR009057">
    <property type="entry name" value="Homeodomain-like_sf"/>
</dbReference>
<evidence type="ECO:0000256" key="2">
    <source>
        <dbReference type="ARBA" id="ARBA00023125"/>
    </source>
</evidence>
<dbReference type="OrthoDB" id="118550at2759"/>
<dbReference type="CDD" id="cd00167">
    <property type="entry name" value="SANT"/>
    <property type="match status" value="1"/>
</dbReference>
<evidence type="ECO:0000259" key="8">
    <source>
        <dbReference type="PROSITE" id="PS51294"/>
    </source>
</evidence>
<evidence type="ECO:0000259" key="7">
    <source>
        <dbReference type="PROSITE" id="PS51293"/>
    </source>
</evidence>
<dbReference type="Proteomes" id="UP000751190">
    <property type="component" value="Unassembled WGS sequence"/>
</dbReference>
<feature type="domain" description="Myb-like" evidence="6">
    <location>
        <begin position="21"/>
        <end position="71"/>
    </location>
</feature>
<comment type="caution">
    <text evidence="9">The sequence shown here is derived from an EMBL/GenBank/DDBJ whole genome shotgun (WGS) entry which is preliminary data.</text>
</comment>
<sequence length="334" mass="35327">MIMSHAELPMRGAAGEGAGAMRAKQRKRWSDDEHRKLLEGLRLYGRDWRRIQSHVGTRNAAQLRSHAQKYFVKVQREGTDEYIPPPQSRRTAISLSLTFPLTRGPAPAGAPNPPLTLASSLIRRANFDAGRRGAGAEPCSPSSDKVACPSPPRPRTPLSQLGSGEVHERLASSPRAFCAPAPSPLRPREPGVMPPRRFDPLANFTPPFPPNAHLLTTSASSPRPTLDPASSSGDSPPPGRASAGASPVSAAAAPSDFTAGTQPSLADASCAVPTPYPPAPACDLPCRGCTDDGRSRSYSSVDEARAAIVRLAGCSHTANLHMLSLVADTIDRGH</sequence>
<name>A0A8J5XL92_DIALT</name>
<organism evidence="9 10">
    <name type="scientific">Diacronema lutheri</name>
    <name type="common">Unicellular marine alga</name>
    <name type="synonym">Monochrysis lutheri</name>
    <dbReference type="NCBI Taxonomy" id="2081491"/>
    <lineage>
        <taxon>Eukaryota</taxon>
        <taxon>Haptista</taxon>
        <taxon>Haptophyta</taxon>
        <taxon>Pavlovophyceae</taxon>
        <taxon>Pavlovales</taxon>
        <taxon>Pavlovaceae</taxon>
        <taxon>Diacronema</taxon>
    </lineage>
</organism>
<evidence type="ECO:0000256" key="1">
    <source>
        <dbReference type="ARBA" id="ARBA00023015"/>
    </source>
</evidence>
<dbReference type="SUPFAM" id="SSF46689">
    <property type="entry name" value="Homeodomain-like"/>
    <property type="match status" value="1"/>
</dbReference>
<feature type="domain" description="HTH myb-type" evidence="8">
    <location>
        <begin position="21"/>
        <end position="75"/>
    </location>
</feature>
<evidence type="ECO:0000256" key="3">
    <source>
        <dbReference type="ARBA" id="ARBA00023163"/>
    </source>
</evidence>
<evidence type="ECO:0000256" key="4">
    <source>
        <dbReference type="ARBA" id="ARBA00023242"/>
    </source>
</evidence>
<evidence type="ECO:0000259" key="6">
    <source>
        <dbReference type="PROSITE" id="PS50090"/>
    </source>
</evidence>
<proteinExistence type="predicted"/>
<dbReference type="InterPro" id="IPR001005">
    <property type="entry name" value="SANT/Myb"/>
</dbReference>
<dbReference type="Pfam" id="PF00249">
    <property type="entry name" value="Myb_DNA-binding"/>
    <property type="match status" value="1"/>
</dbReference>
<keyword evidence="1" id="KW-0805">Transcription regulation</keyword>
<feature type="compositionally biased region" description="Low complexity" evidence="5">
    <location>
        <begin position="227"/>
        <end position="256"/>
    </location>
</feature>
<evidence type="ECO:0000313" key="9">
    <source>
        <dbReference type="EMBL" id="KAG8465164.1"/>
    </source>
</evidence>
<dbReference type="PANTHER" id="PTHR12802:SF155">
    <property type="entry name" value="DEUBIQUITINASE MYSM1"/>
    <property type="match status" value="1"/>
</dbReference>
<keyword evidence="3" id="KW-0804">Transcription</keyword>
<evidence type="ECO:0000256" key="5">
    <source>
        <dbReference type="SAM" id="MobiDB-lite"/>
    </source>
</evidence>
<evidence type="ECO:0000313" key="10">
    <source>
        <dbReference type="Proteomes" id="UP000751190"/>
    </source>
</evidence>
<dbReference type="InterPro" id="IPR006447">
    <property type="entry name" value="Myb_dom_plants"/>
</dbReference>
<keyword evidence="4" id="KW-0539">Nucleus</keyword>
<feature type="region of interest" description="Disordered" evidence="5">
    <location>
        <begin position="131"/>
        <end position="262"/>
    </location>
</feature>
<accession>A0A8J5XL92</accession>
<dbReference type="Gene3D" id="1.10.10.60">
    <property type="entry name" value="Homeodomain-like"/>
    <property type="match status" value="1"/>
</dbReference>
<dbReference type="SMART" id="SM00717">
    <property type="entry name" value="SANT"/>
    <property type="match status" value="1"/>
</dbReference>
<feature type="compositionally biased region" description="Polar residues" evidence="5">
    <location>
        <begin position="214"/>
        <end position="223"/>
    </location>
</feature>
<dbReference type="PANTHER" id="PTHR12802">
    <property type="entry name" value="SWI/SNF COMPLEX-RELATED"/>
    <property type="match status" value="1"/>
</dbReference>
<dbReference type="PROSITE" id="PS51293">
    <property type="entry name" value="SANT"/>
    <property type="match status" value="1"/>
</dbReference>
<dbReference type="AlphaFoldDB" id="A0A8J5XL92"/>
<reference evidence="9" key="1">
    <citation type="submission" date="2021-05" db="EMBL/GenBank/DDBJ databases">
        <title>The genome of the haptophyte Pavlova lutheri (Diacronema luteri, Pavlovales) - a model for lipid biosynthesis in eukaryotic algae.</title>
        <authorList>
            <person name="Hulatt C.J."/>
            <person name="Posewitz M.C."/>
        </authorList>
    </citation>
    <scope>NUCLEOTIDE SEQUENCE</scope>
    <source>
        <strain evidence="9">NIVA-4/92</strain>
    </source>
</reference>
<dbReference type="NCBIfam" id="TIGR01557">
    <property type="entry name" value="myb_SHAQKYF"/>
    <property type="match status" value="1"/>
</dbReference>
<dbReference type="EMBL" id="JAGTXO010000011">
    <property type="protein sequence ID" value="KAG8465164.1"/>
    <property type="molecule type" value="Genomic_DNA"/>
</dbReference>
<dbReference type="PROSITE" id="PS50090">
    <property type="entry name" value="MYB_LIKE"/>
    <property type="match status" value="1"/>
</dbReference>
<dbReference type="GO" id="GO:0003677">
    <property type="term" value="F:DNA binding"/>
    <property type="evidence" value="ECO:0007669"/>
    <property type="project" value="UniProtKB-KW"/>
</dbReference>
<protein>
    <submittedName>
        <fullName evidence="9">Uncharacterized protein</fullName>
    </submittedName>
</protein>
<gene>
    <name evidence="9" type="ORF">KFE25_012527</name>
</gene>